<organism evidence="2 3">
    <name type="scientific">Ameiurus melas</name>
    <name type="common">Black bullhead</name>
    <name type="synonym">Silurus melas</name>
    <dbReference type="NCBI Taxonomy" id="219545"/>
    <lineage>
        <taxon>Eukaryota</taxon>
        <taxon>Metazoa</taxon>
        <taxon>Chordata</taxon>
        <taxon>Craniata</taxon>
        <taxon>Vertebrata</taxon>
        <taxon>Euteleostomi</taxon>
        <taxon>Actinopterygii</taxon>
        <taxon>Neopterygii</taxon>
        <taxon>Teleostei</taxon>
        <taxon>Ostariophysi</taxon>
        <taxon>Siluriformes</taxon>
        <taxon>Ictaluridae</taxon>
        <taxon>Ameiurus</taxon>
    </lineage>
</organism>
<evidence type="ECO:0000313" key="2">
    <source>
        <dbReference type="EMBL" id="KAF4076453.1"/>
    </source>
</evidence>
<name>A0A7J6A172_AMEME</name>
<dbReference type="EMBL" id="JAAGNN010000019">
    <property type="protein sequence ID" value="KAF4076453.1"/>
    <property type="molecule type" value="Genomic_DNA"/>
</dbReference>
<dbReference type="AlphaFoldDB" id="A0A7J6A172"/>
<keyword evidence="3" id="KW-1185">Reference proteome</keyword>
<comment type="caution">
    <text evidence="2">The sequence shown here is derived from an EMBL/GenBank/DDBJ whole genome shotgun (WGS) entry which is preliminary data.</text>
</comment>
<gene>
    <name evidence="2" type="ORF">AMELA_G00215300</name>
</gene>
<proteinExistence type="predicted"/>
<reference evidence="2 3" key="1">
    <citation type="submission" date="2020-02" db="EMBL/GenBank/DDBJ databases">
        <title>A chromosome-scale genome assembly of the black bullhead catfish (Ameiurus melas).</title>
        <authorList>
            <person name="Wen M."/>
            <person name="Zham M."/>
            <person name="Cabau C."/>
            <person name="Klopp C."/>
            <person name="Donnadieu C."/>
            <person name="Roques C."/>
            <person name="Bouchez O."/>
            <person name="Lampietro C."/>
            <person name="Jouanno E."/>
            <person name="Herpin A."/>
            <person name="Louis A."/>
            <person name="Berthelot C."/>
            <person name="Parey E."/>
            <person name="Roest-Crollius H."/>
            <person name="Braasch I."/>
            <person name="Postlethwait J."/>
            <person name="Robinson-Rechavi M."/>
            <person name="Echchiki A."/>
            <person name="Begum T."/>
            <person name="Montfort J."/>
            <person name="Schartl M."/>
            <person name="Bobe J."/>
            <person name="Guiguen Y."/>
        </authorList>
    </citation>
    <scope>NUCLEOTIDE SEQUENCE [LARGE SCALE GENOMIC DNA]</scope>
    <source>
        <strain evidence="2">M_S1</strain>
        <tissue evidence="2">Blood</tissue>
    </source>
</reference>
<sequence length="108" mass="12284">MVARRTASPDWSVPESHAQHYIKVETMRRRKKERVGGRDEVQHRHRLSSSSASPSLHRREGWECTEASQAKIVFPSDTDQDKRVPTGAYDETDSTIVKTVMFSCSHSA</sequence>
<feature type="region of interest" description="Disordered" evidence="1">
    <location>
        <begin position="28"/>
        <end position="62"/>
    </location>
</feature>
<protein>
    <submittedName>
        <fullName evidence="2">Uncharacterized protein</fullName>
    </submittedName>
</protein>
<dbReference type="Proteomes" id="UP000593565">
    <property type="component" value="Unassembled WGS sequence"/>
</dbReference>
<evidence type="ECO:0000256" key="1">
    <source>
        <dbReference type="SAM" id="MobiDB-lite"/>
    </source>
</evidence>
<evidence type="ECO:0000313" key="3">
    <source>
        <dbReference type="Proteomes" id="UP000593565"/>
    </source>
</evidence>
<accession>A0A7J6A172</accession>